<evidence type="ECO:0000256" key="5">
    <source>
        <dbReference type="ARBA" id="ARBA00022989"/>
    </source>
</evidence>
<evidence type="ECO:0000256" key="2">
    <source>
        <dbReference type="ARBA" id="ARBA00006574"/>
    </source>
</evidence>
<protein>
    <recommendedName>
        <fullName evidence="8">MLO-like protein</fullName>
    </recommendedName>
</protein>
<keyword evidence="5 8" id="KW-1133">Transmembrane helix</keyword>
<organism evidence="11 12">
    <name type="scientific">Sphagnum troendelagicum</name>
    <dbReference type="NCBI Taxonomy" id="128251"/>
    <lineage>
        <taxon>Eukaryota</taxon>
        <taxon>Viridiplantae</taxon>
        <taxon>Streptophyta</taxon>
        <taxon>Embryophyta</taxon>
        <taxon>Bryophyta</taxon>
        <taxon>Sphagnophytina</taxon>
        <taxon>Sphagnopsida</taxon>
        <taxon>Sphagnales</taxon>
        <taxon>Sphagnaceae</taxon>
        <taxon>Sphagnum</taxon>
    </lineage>
</organism>
<feature type="transmembrane region" description="Helical" evidence="10">
    <location>
        <begin position="301"/>
        <end position="320"/>
    </location>
</feature>
<dbReference type="Pfam" id="PF03094">
    <property type="entry name" value="Mlo"/>
    <property type="match status" value="1"/>
</dbReference>
<keyword evidence="12" id="KW-1185">Reference proteome</keyword>
<keyword evidence="4 8" id="KW-0611">Plant defense</keyword>
<comment type="function">
    <text evidence="8">May be involved in modulation of pathogen defense and leaf cell death.</text>
</comment>
<proteinExistence type="inferred from homology"/>
<feature type="compositionally biased region" description="Polar residues" evidence="9">
    <location>
        <begin position="509"/>
        <end position="539"/>
    </location>
</feature>
<accession>A0ABP0V0I8</accession>
<evidence type="ECO:0000256" key="1">
    <source>
        <dbReference type="ARBA" id="ARBA00004141"/>
    </source>
</evidence>
<evidence type="ECO:0000256" key="6">
    <source>
        <dbReference type="ARBA" id="ARBA00023136"/>
    </source>
</evidence>
<dbReference type="InterPro" id="IPR004326">
    <property type="entry name" value="Mlo"/>
</dbReference>
<feature type="transmembrane region" description="Helical" evidence="10">
    <location>
        <begin position="384"/>
        <end position="407"/>
    </location>
</feature>
<evidence type="ECO:0000256" key="9">
    <source>
        <dbReference type="SAM" id="MobiDB-lite"/>
    </source>
</evidence>
<evidence type="ECO:0000256" key="10">
    <source>
        <dbReference type="SAM" id="Phobius"/>
    </source>
</evidence>
<keyword evidence="3 8" id="KW-0812">Transmembrane</keyword>
<evidence type="ECO:0000256" key="8">
    <source>
        <dbReference type="RuleBase" id="RU280816"/>
    </source>
</evidence>
<evidence type="ECO:0000313" key="12">
    <source>
        <dbReference type="Proteomes" id="UP001497512"/>
    </source>
</evidence>
<evidence type="ECO:0000256" key="4">
    <source>
        <dbReference type="ARBA" id="ARBA00022821"/>
    </source>
</evidence>
<evidence type="ECO:0000256" key="7">
    <source>
        <dbReference type="ARBA" id="ARBA00023265"/>
    </source>
</evidence>
<feature type="transmembrane region" description="Helical" evidence="10">
    <location>
        <begin position="427"/>
        <end position="448"/>
    </location>
</feature>
<comment type="domain">
    <text evidence="8">The C-terminus contains a calmodulin-binding domain, which binds calmodulin in a calcium-dependent fashion.</text>
</comment>
<feature type="transmembrane region" description="Helical" evidence="10">
    <location>
        <begin position="98"/>
        <end position="119"/>
    </location>
</feature>
<feature type="transmembrane region" description="Helical" evidence="10">
    <location>
        <begin position="55"/>
        <end position="77"/>
    </location>
</feature>
<keyword evidence="6 8" id="KW-0472">Membrane</keyword>
<evidence type="ECO:0000313" key="11">
    <source>
        <dbReference type="EMBL" id="CAK9234666.1"/>
    </source>
</evidence>
<feature type="transmembrane region" description="Helical" evidence="10">
    <location>
        <begin position="276"/>
        <end position="295"/>
    </location>
</feature>
<comment type="subcellular location">
    <subcellularLocation>
        <location evidence="1 8">Membrane</location>
        <topology evidence="1 8">Multi-pass membrane protein</topology>
    </subcellularLocation>
</comment>
<dbReference type="PANTHER" id="PTHR31942:SF52">
    <property type="entry name" value="MLO-LIKE PROTEIN 1"/>
    <property type="match status" value="1"/>
</dbReference>
<feature type="transmembrane region" description="Helical" evidence="10">
    <location>
        <begin position="163"/>
        <end position="185"/>
    </location>
</feature>
<feature type="compositionally biased region" description="Polar residues" evidence="9">
    <location>
        <begin position="548"/>
        <end position="568"/>
    </location>
</feature>
<dbReference type="Proteomes" id="UP001497512">
    <property type="component" value="Chromosome 8"/>
</dbReference>
<dbReference type="EMBL" id="OZ019900">
    <property type="protein sequence ID" value="CAK9234666.1"/>
    <property type="molecule type" value="Genomic_DNA"/>
</dbReference>
<keyword evidence="7 8" id="KW-0568">Pathogenesis-related protein</keyword>
<name>A0ABP0V0I8_9BRYO</name>
<keyword evidence="8" id="KW-0112">Calmodulin-binding</keyword>
<feature type="region of interest" description="Disordered" evidence="9">
    <location>
        <begin position="478"/>
        <end position="602"/>
    </location>
</feature>
<sequence length="602" mass="68552">MGLEQTTTWAVATVCTIFVVASLLVEAGINQLGKWLTKKKMKPLVQTLEKIKDELMVLGFISLLLTVFQPVVASLCMPERLRKSMLPCAYDANANETSTCAAVQILSLMLCGCVCVFFACSQSHSCFFSWLSHTIECCSLGKEHNLQGEVQIISVESLHQIHLFIFVLAIVHVCYSCITVLLGFLKVHGWKKWEQETRQENFDCTREEKQFLLHQVQQSKLLMALSCSQGSLIHQFSKSVTRTDYLTLRVGFLATHKLSKNYDFHKYIQRTMEADFKVVVGIRFYLWVFVVIFLLLNVHGWYIFFWIAFLPLFMVLIMGAKLQKIICELTLEVRGCVKAVDTPVRLFKNKQVQCNNAQAHNGQTYHCTPVRLRDDLFWFKRPRVMLYLIHFVLFQNAFELAFFFWLLYTFGFHSCMMGKTWMVLVRLAMGLFVQWLCSYSTLPLYALVTQMGTKLKHSIFEESTVNALHGWHHRAKVKHKKHKHVSANGVTSSDPSIFLGSSSHDDNDGSINGNSSQDLSSETFDSTEASNSEPNTPDGSGTIEISEHPNTSEQQSASLSARQATSRMSFIGKLLMPGRDQQQEDETERGNNKFDHNAEFSV</sequence>
<reference evidence="11" key="1">
    <citation type="submission" date="2024-02" db="EMBL/GenBank/DDBJ databases">
        <authorList>
            <consortium name="ELIXIR-Norway"/>
            <consortium name="Elixir Norway"/>
        </authorList>
    </citation>
    <scope>NUCLEOTIDE SEQUENCE</scope>
</reference>
<dbReference type="PANTHER" id="PTHR31942">
    <property type="entry name" value="MLO-LIKE PROTEIN 1"/>
    <property type="match status" value="1"/>
</dbReference>
<feature type="compositionally biased region" description="Basic and acidic residues" evidence="9">
    <location>
        <begin position="588"/>
        <end position="602"/>
    </location>
</feature>
<gene>
    <name evidence="8" type="primary">MLO</name>
    <name evidence="11" type="ORF">CSSPTR1EN2_LOCUS22331</name>
</gene>
<feature type="compositionally biased region" description="Polar residues" evidence="9">
    <location>
        <begin position="488"/>
        <end position="502"/>
    </location>
</feature>
<comment type="similarity">
    <text evidence="2 8">Belongs to the MLO family.</text>
</comment>
<evidence type="ECO:0000256" key="3">
    <source>
        <dbReference type="ARBA" id="ARBA00022692"/>
    </source>
</evidence>
<feature type="transmembrane region" description="Helical" evidence="10">
    <location>
        <begin position="7"/>
        <end position="29"/>
    </location>
</feature>